<comment type="similarity">
    <text evidence="2">Belongs to the methyltransferase superfamily. L-isoaspartyl/D-aspartyl protein methyltransferase family.</text>
</comment>
<dbReference type="SUPFAM" id="SSF53335">
    <property type="entry name" value="S-adenosyl-L-methionine-dependent methyltransferases"/>
    <property type="match status" value="1"/>
</dbReference>
<dbReference type="FunFam" id="3.40.50.150:FF:000010">
    <property type="entry name" value="Protein-L-isoaspartate O-methyltransferase"/>
    <property type="match status" value="1"/>
</dbReference>
<dbReference type="PANTHER" id="PTHR11579">
    <property type="entry name" value="PROTEIN-L-ISOASPARTATE O-METHYLTRANSFERASE"/>
    <property type="match status" value="1"/>
</dbReference>
<dbReference type="HAMAP" id="MF_00090">
    <property type="entry name" value="PIMT"/>
    <property type="match status" value="1"/>
</dbReference>
<dbReference type="Gene3D" id="3.40.50.150">
    <property type="entry name" value="Vaccinia Virus protein VP39"/>
    <property type="match status" value="1"/>
</dbReference>
<dbReference type="CDD" id="cd02440">
    <property type="entry name" value="AdoMet_MTases"/>
    <property type="match status" value="1"/>
</dbReference>
<dbReference type="InterPro" id="IPR029063">
    <property type="entry name" value="SAM-dependent_MTases_sf"/>
</dbReference>
<feature type="non-terminal residue" evidence="8">
    <location>
        <position position="1"/>
    </location>
</feature>
<proteinExistence type="inferred from homology"/>
<dbReference type="AlphaFoldDB" id="A0A381TZL7"/>
<name>A0A381TZL7_9ZZZZ</name>
<dbReference type="GO" id="GO:0005737">
    <property type="term" value="C:cytoplasm"/>
    <property type="evidence" value="ECO:0007669"/>
    <property type="project" value="UniProtKB-SubCell"/>
</dbReference>
<gene>
    <name evidence="8" type="ORF">METZ01_LOCUS73321</name>
</gene>
<evidence type="ECO:0000256" key="2">
    <source>
        <dbReference type="ARBA" id="ARBA00005369"/>
    </source>
</evidence>
<comment type="subcellular location">
    <subcellularLocation>
        <location evidence="1">Cytoplasm</location>
    </subcellularLocation>
</comment>
<evidence type="ECO:0000256" key="6">
    <source>
        <dbReference type="ARBA" id="ARBA00022679"/>
    </source>
</evidence>
<evidence type="ECO:0000256" key="1">
    <source>
        <dbReference type="ARBA" id="ARBA00004496"/>
    </source>
</evidence>
<dbReference type="NCBIfam" id="TIGR00080">
    <property type="entry name" value="pimt"/>
    <property type="match status" value="1"/>
</dbReference>
<dbReference type="Pfam" id="PF01135">
    <property type="entry name" value="PCMT"/>
    <property type="match status" value="1"/>
</dbReference>
<evidence type="ECO:0000256" key="5">
    <source>
        <dbReference type="ARBA" id="ARBA00022603"/>
    </source>
</evidence>
<dbReference type="NCBIfam" id="NF001453">
    <property type="entry name" value="PRK00312.1"/>
    <property type="match status" value="1"/>
</dbReference>
<dbReference type="EMBL" id="UINC01005305">
    <property type="protein sequence ID" value="SVA20467.1"/>
    <property type="molecule type" value="Genomic_DNA"/>
</dbReference>
<evidence type="ECO:0000256" key="3">
    <source>
        <dbReference type="ARBA" id="ARBA00011890"/>
    </source>
</evidence>
<reference evidence="8" key="1">
    <citation type="submission" date="2018-05" db="EMBL/GenBank/DDBJ databases">
        <authorList>
            <person name="Lanie J.A."/>
            <person name="Ng W.-L."/>
            <person name="Kazmierczak K.M."/>
            <person name="Andrzejewski T.M."/>
            <person name="Davidsen T.M."/>
            <person name="Wayne K.J."/>
            <person name="Tettelin H."/>
            <person name="Glass J.I."/>
            <person name="Rusch D."/>
            <person name="Podicherti R."/>
            <person name="Tsui H.-C.T."/>
            <person name="Winkler M.E."/>
        </authorList>
    </citation>
    <scope>NUCLEOTIDE SEQUENCE</scope>
</reference>
<keyword evidence="7" id="KW-0949">S-adenosyl-L-methionine</keyword>
<dbReference type="PANTHER" id="PTHR11579:SF0">
    <property type="entry name" value="PROTEIN-L-ISOASPARTATE(D-ASPARTATE) O-METHYLTRANSFERASE"/>
    <property type="match status" value="1"/>
</dbReference>
<dbReference type="EC" id="2.1.1.77" evidence="3"/>
<dbReference type="GO" id="GO:0004719">
    <property type="term" value="F:protein-L-isoaspartate (D-aspartate) O-methyltransferase activity"/>
    <property type="evidence" value="ECO:0007669"/>
    <property type="project" value="UniProtKB-EC"/>
</dbReference>
<keyword evidence="6" id="KW-0808">Transferase</keyword>
<evidence type="ECO:0000256" key="7">
    <source>
        <dbReference type="ARBA" id="ARBA00022691"/>
    </source>
</evidence>
<keyword evidence="4" id="KW-0963">Cytoplasm</keyword>
<evidence type="ECO:0000313" key="8">
    <source>
        <dbReference type="EMBL" id="SVA20467.1"/>
    </source>
</evidence>
<protein>
    <recommendedName>
        <fullName evidence="3">protein-L-isoaspartate(D-aspartate) O-methyltransferase</fullName>
        <ecNumber evidence="3">2.1.1.77</ecNumber>
    </recommendedName>
</protein>
<dbReference type="InterPro" id="IPR000682">
    <property type="entry name" value="PCMT"/>
</dbReference>
<organism evidence="8">
    <name type="scientific">marine metagenome</name>
    <dbReference type="NCBI Taxonomy" id="408172"/>
    <lineage>
        <taxon>unclassified sequences</taxon>
        <taxon>metagenomes</taxon>
        <taxon>ecological metagenomes</taxon>
    </lineage>
</organism>
<dbReference type="GO" id="GO:0032259">
    <property type="term" value="P:methylation"/>
    <property type="evidence" value="ECO:0007669"/>
    <property type="project" value="UniProtKB-KW"/>
</dbReference>
<keyword evidence="5" id="KW-0489">Methyltransferase</keyword>
<accession>A0A381TZL7</accession>
<evidence type="ECO:0000256" key="4">
    <source>
        <dbReference type="ARBA" id="ARBA00022490"/>
    </source>
</evidence>
<sequence length="222" mass="23976">VGTVKDIETEAGTGPARARLVETLRRKGIHNSDVLAAIQQVPRHRFIDPGQLSQAYADHALPIGHDQTISQPFVVALMTEKLLACSAQHGDVLEIGTGCGYQTAVLARVFEQVYSIERIAPLAALARETLSSLDITNVTLRHGDGTQGWSNRFAFDAVLVTAAAETVPEPLLSLLAPGGCLVAPVGKRWNQRLRTITREEGHLRTVDAEGVRFVPLLTGTRC</sequence>